<protein>
    <submittedName>
        <fullName evidence="1">Uncharacterized protein</fullName>
    </submittedName>
</protein>
<comment type="caution">
    <text evidence="1">The sequence shown here is derived from an EMBL/GenBank/DDBJ whole genome shotgun (WGS) entry which is preliminary data.</text>
</comment>
<evidence type="ECO:0000313" key="2">
    <source>
        <dbReference type="Proteomes" id="UP001152049"/>
    </source>
</evidence>
<dbReference type="Proteomes" id="UP001152049">
    <property type="component" value="Unassembled WGS sequence"/>
</dbReference>
<proteinExistence type="predicted"/>
<organism evidence="1 2">
    <name type="scientific">Fusarium torreyae</name>
    <dbReference type="NCBI Taxonomy" id="1237075"/>
    <lineage>
        <taxon>Eukaryota</taxon>
        <taxon>Fungi</taxon>
        <taxon>Dikarya</taxon>
        <taxon>Ascomycota</taxon>
        <taxon>Pezizomycotina</taxon>
        <taxon>Sordariomycetes</taxon>
        <taxon>Hypocreomycetidae</taxon>
        <taxon>Hypocreales</taxon>
        <taxon>Nectriaceae</taxon>
        <taxon>Fusarium</taxon>
    </lineage>
</organism>
<reference evidence="1" key="1">
    <citation type="submission" date="2022-09" db="EMBL/GenBank/DDBJ databases">
        <title>Fusarium specimens isolated from Avocado Roots.</title>
        <authorList>
            <person name="Stajich J."/>
            <person name="Roper C."/>
            <person name="Heimlech-Rivalta G."/>
        </authorList>
    </citation>
    <scope>NUCLEOTIDE SEQUENCE</scope>
    <source>
        <strain evidence="1">CF00136</strain>
    </source>
</reference>
<dbReference type="OrthoDB" id="10056939at2759"/>
<dbReference type="AlphaFoldDB" id="A0A9W8RRQ9"/>
<name>A0A9W8RRQ9_9HYPO</name>
<evidence type="ECO:0000313" key="1">
    <source>
        <dbReference type="EMBL" id="KAJ4252297.1"/>
    </source>
</evidence>
<keyword evidence="2" id="KW-1185">Reference proteome</keyword>
<gene>
    <name evidence="1" type="ORF">NW762_010894</name>
</gene>
<accession>A0A9W8RRQ9</accession>
<sequence>MGTEEIVRKAQMTPLKMAARSRLTELRIHSKNDIFEDCKLETSLRQYVDLLQLLNLDIGDDELQREACSIINRMPDASPMFVNLLTGLVNSSTNWLALFRDRVGLSPGASDSLLTGSQQQSVLDALHLPASSDIQVPSMVDLHAQSHAEFGAICSPQHGIQAELSTKGHKVVSLNMYRGLTRELTQFVARTVSPLNPTSHVPTDEELQYQARWIMYDSHDVWNQTPADNADWLSDFRRESGFFE</sequence>
<dbReference type="EMBL" id="JAOQAZ010000026">
    <property type="protein sequence ID" value="KAJ4252297.1"/>
    <property type="molecule type" value="Genomic_DNA"/>
</dbReference>